<proteinExistence type="predicted"/>
<sequence>MKYVWLIYLQILFVMGANCGRSWVDNQILLCYNELDKLNV</sequence>
<protein>
    <submittedName>
        <fullName evidence="1">Uncharacterized protein</fullName>
    </submittedName>
</protein>
<name>A0A382KMV6_9ZZZZ</name>
<evidence type="ECO:0000313" key="1">
    <source>
        <dbReference type="EMBL" id="SVC25820.1"/>
    </source>
</evidence>
<reference evidence="1" key="1">
    <citation type="submission" date="2018-05" db="EMBL/GenBank/DDBJ databases">
        <authorList>
            <person name="Lanie J.A."/>
            <person name="Ng W.-L."/>
            <person name="Kazmierczak K.M."/>
            <person name="Andrzejewski T.M."/>
            <person name="Davidsen T.M."/>
            <person name="Wayne K.J."/>
            <person name="Tettelin H."/>
            <person name="Glass J.I."/>
            <person name="Rusch D."/>
            <person name="Podicherti R."/>
            <person name="Tsui H.-C.T."/>
            <person name="Winkler M.E."/>
        </authorList>
    </citation>
    <scope>NUCLEOTIDE SEQUENCE</scope>
</reference>
<dbReference type="EMBL" id="UINC01081705">
    <property type="protein sequence ID" value="SVC25820.1"/>
    <property type="molecule type" value="Genomic_DNA"/>
</dbReference>
<feature type="non-terminal residue" evidence="1">
    <location>
        <position position="40"/>
    </location>
</feature>
<accession>A0A382KMV6</accession>
<gene>
    <name evidence="1" type="ORF">METZ01_LOCUS278674</name>
</gene>
<organism evidence="1">
    <name type="scientific">marine metagenome</name>
    <dbReference type="NCBI Taxonomy" id="408172"/>
    <lineage>
        <taxon>unclassified sequences</taxon>
        <taxon>metagenomes</taxon>
        <taxon>ecological metagenomes</taxon>
    </lineage>
</organism>
<dbReference type="AlphaFoldDB" id="A0A382KMV6"/>